<dbReference type="InterPro" id="IPR000160">
    <property type="entry name" value="GGDEF_dom"/>
</dbReference>
<comment type="catalytic activity">
    <reaction evidence="2">
        <text>2 GTP = 3',3'-c-di-GMP + 2 diphosphate</text>
        <dbReference type="Rhea" id="RHEA:24898"/>
        <dbReference type="ChEBI" id="CHEBI:33019"/>
        <dbReference type="ChEBI" id="CHEBI:37565"/>
        <dbReference type="ChEBI" id="CHEBI:58805"/>
        <dbReference type="EC" id="2.7.7.65"/>
    </reaction>
</comment>
<name>A0A6H2H664_9BURK</name>
<dbReference type="InterPro" id="IPR029787">
    <property type="entry name" value="Nucleotide_cyclase"/>
</dbReference>
<dbReference type="Gene3D" id="3.30.450.20">
    <property type="entry name" value="PAS domain"/>
    <property type="match status" value="1"/>
</dbReference>
<accession>A0A6H2H664</accession>
<dbReference type="GO" id="GO:1902201">
    <property type="term" value="P:negative regulation of bacterial-type flagellum-dependent cell motility"/>
    <property type="evidence" value="ECO:0007669"/>
    <property type="project" value="TreeGrafter"/>
</dbReference>
<sequence>MTFDIFSELPCAVLVTDEHERVVSANPNLNALICNAQNALFPEFMDSLLTRASSIFCQTHVWPLLRRNGEVHEVFLHLHRPNGSPLPVMTNIKKTLMKDQVVYIWLFFLALERSRFESELLEARKRSEQLTSQLQDAHERLRELNAQLEARMVVTEDANRSLTILTNTDSLTGLGNRRALESAVAKLGQESDATFSILMVDIDHFKTVNDTYSHDRGDDVLRDVGQCLQAAARQSDTLVRYGGEEFALILPNSDAEQSLRVAQRVHEIIATARPGGIALTVSIGAATAKLDKSHDIQPTLKQADEAVYAAKHQGRNRTVHRGSWNSTSL</sequence>
<dbReference type="GO" id="GO:0043709">
    <property type="term" value="P:cell adhesion involved in single-species biofilm formation"/>
    <property type="evidence" value="ECO:0007669"/>
    <property type="project" value="TreeGrafter"/>
</dbReference>
<dbReference type="NCBIfam" id="TIGR00254">
    <property type="entry name" value="GGDEF"/>
    <property type="match status" value="1"/>
</dbReference>
<evidence type="ECO:0000256" key="2">
    <source>
        <dbReference type="ARBA" id="ARBA00034247"/>
    </source>
</evidence>
<dbReference type="GO" id="GO:0052621">
    <property type="term" value="F:diguanylate cyclase activity"/>
    <property type="evidence" value="ECO:0007669"/>
    <property type="project" value="UniProtKB-EC"/>
</dbReference>
<keyword evidence="3" id="KW-0175">Coiled coil</keyword>
<organism evidence="5 6">
    <name type="scientific">Polaromonas vacuolata</name>
    <dbReference type="NCBI Taxonomy" id="37448"/>
    <lineage>
        <taxon>Bacteria</taxon>
        <taxon>Pseudomonadati</taxon>
        <taxon>Pseudomonadota</taxon>
        <taxon>Betaproteobacteria</taxon>
        <taxon>Burkholderiales</taxon>
        <taxon>Comamonadaceae</taxon>
        <taxon>Polaromonas</taxon>
    </lineage>
</organism>
<dbReference type="InterPro" id="IPR043128">
    <property type="entry name" value="Rev_trsase/Diguanyl_cyclase"/>
</dbReference>
<dbReference type="Proteomes" id="UP000502041">
    <property type="component" value="Chromosome"/>
</dbReference>
<dbReference type="KEGG" id="pvac:HC248_00623"/>
<dbReference type="PANTHER" id="PTHR45138">
    <property type="entry name" value="REGULATORY COMPONENTS OF SENSORY TRANSDUCTION SYSTEM"/>
    <property type="match status" value="1"/>
</dbReference>
<dbReference type="SMART" id="SM00267">
    <property type="entry name" value="GGDEF"/>
    <property type="match status" value="1"/>
</dbReference>
<keyword evidence="6" id="KW-1185">Reference proteome</keyword>
<dbReference type="EC" id="2.7.7.65" evidence="1"/>
<keyword evidence="5" id="KW-0548">Nucleotidyltransferase</keyword>
<evidence type="ECO:0000313" key="6">
    <source>
        <dbReference type="Proteomes" id="UP000502041"/>
    </source>
</evidence>
<reference evidence="5 6" key="1">
    <citation type="submission" date="2020-04" db="EMBL/GenBank/DDBJ databases">
        <title>Complete genome of a Psychrophilic, Marine, Gas Vacuolate Bacterium Polaromonas vacuolata KCTC 22033T.</title>
        <authorList>
            <person name="Hwang K."/>
            <person name="Kim K.M."/>
        </authorList>
    </citation>
    <scope>NUCLEOTIDE SEQUENCE [LARGE SCALE GENOMIC DNA]</scope>
    <source>
        <strain evidence="5 6">KCTC 22033</strain>
    </source>
</reference>
<gene>
    <name evidence="5" type="primary">dgcC</name>
    <name evidence="5" type="ORF">HC248_00623</name>
</gene>
<dbReference type="FunFam" id="3.30.70.270:FF:000001">
    <property type="entry name" value="Diguanylate cyclase domain protein"/>
    <property type="match status" value="1"/>
</dbReference>
<dbReference type="PROSITE" id="PS50887">
    <property type="entry name" value="GGDEF"/>
    <property type="match status" value="1"/>
</dbReference>
<evidence type="ECO:0000313" key="5">
    <source>
        <dbReference type="EMBL" id="QJC55345.1"/>
    </source>
</evidence>
<protein>
    <recommendedName>
        <fullName evidence="1">diguanylate cyclase</fullName>
        <ecNumber evidence="1">2.7.7.65</ecNumber>
    </recommendedName>
</protein>
<dbReference type="CDD" id="cd01949">
    <property type="entry name" value="GGDEF"/>
    <property type="match status" value="1"/>
</dbReference>
<evidence type="ECO:0000256" key="1">
    <source>
        <dbReference type="ARBA" id="ARBA00012528"/>
    </source>
</evidence>
<dbReference type="Pfam" id="PF00990">
    <property type="entry name" value="GGDEF"/>
    <property type="match status" value="1"/>
</dbReference>
<keyword evidence="5" id="KW-0808">Transferase</keyword>
<dbReference type="GO" id="GO:0005886">
    <property type="term" value="C:plasma membrane"/>
    <property type="evidence" value="ECO:0007669"/>
    <property type="project" value="TreeGrafter"/>
</dbReference>
<dbReference type="EMBL" id="CP051461">
    <property type="protein sequence ID" value="QJC55345.1"/>
    <property type="molecule type" value="Genomic_DNA"/>
</dbReference>
<dbReference type="InterPro" id="IPR050469">
    <property type="entry name" value="Diguanylate_Cyclase"/>
</dbReference>
<dbReference type="SUPFAM" id="SSF55073">
    <property type="entry name" value="Nucleotide cyclase"/>
    <property type="match status" value="1"/>
</dbReference>
<proteinExistence type="predicted"/>
<evidence type="ECO:0000256" key="3">
    <source>
        <dbReference type="SAM" id="Coils"/>
    </source>
</evidence>
<feature type="coiled-coil region" evidence="3">
    <location>
        <begin position="113"/>
        <end position="158"/>
    </location>
</feature>
<dbReference type="Gene3D" id="3.30.70.270">
    <property type="match status" value="1"/>
</dbReference>
<dbReference type="SUPFAM" id="SSF55785">
    <property type="entry name" value="PYP-like sensor domain (PAS domain)"/>
    <property type="match status" value="1"/>
</dbReference>
<dbReference type="PANTHER" id="PTHR45138:SF9">
    <property type="entry name" value="DIGUANYLATE CYCLASE DGCM-RELATED"/>
    <property type="match status" value="1"/>
</dbReference>
<dbReference type="AlphaFoldDB" id="A0A6H2H664"/>
<dbReference type="InterPro" id="IPR035965">
    <property type="entry name" value="PAS-like_dom_sf"/>
</dbReference>
<evidence type="ECO:0000259" key="4">
    <source>
        <dbReference type="PROSITE" id="PS50887"/>
    </source>
</evidence>
<dbReference type="RefSeq" id="WP_168921225.1">
    <property type="nucleotide sequence ID" value="NZ_CP051461.1"/>
</dbReference>
<feature type="domain" description="GGDEF" evidence="4">
    <location>
        <begin position="193"/>
        <end position="323"/>
    </location>
</feature>